<sequence length="128" mass="13937">MRKKVLRALSQMVALLLLLLSPLFPVAAPPGDVVGRSSRFCCSLLLLGVDLFATIIAQHSVLLHRRSERTATLRSSPRPHKTLIPGPNPHRGPKARRNIEVTNSRLWGVLVISDPGLNSGIEILVLGV</sequence>
<dbReference type="Proteomes" id="UP001497444">
    <property type="component" value="Chromosome 18"/>
</dbReference>
<name>A0ABP0WJ21_9BRYO</name>
<keyword evidence="2" id="KW-0472">Membrane</keyword>
<dbReference type="EMBL" id="OZ020113">
    <property type="protein sequence ID" value="CAK9265871.1"/>
    <property type="molecule type" value="Genomic_DNA"/>
</dbReference>
<evidence type="ECO:0000256" key="1">
    <source>
        <dbReference type="SAM" id="MobiDB-lite"/>
    </source>
</evidence>
<feature type="signal peptide" evidence="3">
    <location>
        <begin position="1"/>
        <end position="28"/>
    </location>
</feature>
<protein>
    <submittedName>
        <fullName evidence="4">Uncharacterized protein</fullName>
    </submittedName>
</protein>
<reference evidence="4" key="1">
    <citation type="submission" date="2024-02" db="EMBL/GenBank/DDBJ databases">
        <authorList>
            <consortium name="ELIXIR-Norway"/>
            <consortium name="Elixir Norway"/>
        </authorList>
    </citation>
    <scope>NUCLEOTIDE SEQUENCE</scope>
</reference>
<keyword evidence="5" id="KW-1185">Reference proteome</keyword>
<evidence type="ECO:0000313" key="5">
    <source>
        <dbReference type="Proteomes" id="UP001497444"/>
    </source>
</evidence>
<evidence type="ECO:0000256" key="2">
    <source>
        <dbReference type="SAM" id="Phobius"/>
    </source>
</evidence>
<keyword evidence="2" id="KW-1133">Transmembrane helix</keyword>
<keyword evidence="2" id="KW-0812">Transmembrane</keyword>
<evidence type="ECO:0000313" key="4">
    <source>
        <dbReference type="EMBL" id="CAK9265871.1"/>
    </source>
</evidence>
<proteinExistence type="predicted"/>
<feature type="chain" id="PRO_5045787777" evidence="3">
    <location>
        <begin position="29"/>
        <end position="128"/>
    </location>
</feature>
<gene>
    <name evidence="4" type="ORF">CSSPJE1EN1_LOCUS11349</name>
</gene>
<organism evidence="4 5">
    <name type="scientific">Sphagnum jensenii</name>
    <dbReference type="NCBI Taxonomy" id="128206"/>
    <lineage>
        <taxon>Eukaryota</taxon>
        <taxon>Viridiplantae</taxon>
        <taxon>Streptophyta</taxon>
        <taxon>Embryophyta</taxon>
        <taxon>Bryophyta</taxon>
        <taxon>Sphagnophytina</taxon>
        <taxon>Sphagnopsida</taxon>
        <taxon>Sphagnales</taxon>
        <taxon>Sphagnaceae</taxon>
        <taxon>Sphagnum</taxon>
    </lineage>
</organism>
<accession>A0ABP0WJ21</accession>
<keyword evidence="3" id="KW-0732">Signal</keyword>
<feature type="transmembrane region" description="Helical" evidence="2">
    <location>
        <begin position="37"/>
        <end position="57"/>
    </location>
</feature>
<evidence type="ECO:0000256" key="3">
    <source>
        <dbReference type="SAM" id="SignalP"/>
    </source>
</evidence>
<feature type="region of interest" description="Disordered" evidence="1">
    <location>
        <begin position="69"/>
        <end position="95"/>
    </location>
</feature>